<comment type="caution">
    <text evidence="1">The sequence shown here is derived from an EMBL/GenBank/DDBJ whole genome shotgun (WGS) entry which is preliminary data.</text>
</comment>
<dbReference type="Pfam" id="PF14486">
    <property type="entry name" value="DUF4432"/>
    <property type="match status" value="1"/>
</dbReference>
<proteinExistence type="predicted"/>
<dbReference type="InterPro" id="IPR027839">
    <property type="entry name" value="DUF4432"/>
</dbReference>
<dbReference type="Proteomes" id="UP001183615">
    <property type="component" value="Unassembled WGS sequence"/>
</dbReference>
<dbReference type="InterPro" id="IPR014718">
    <property type="entry name" value="GH-type_carb-bd"/>
</dbReference>
<evidence type="ECO:0000313" key="1">
    <source>
        <dbReference type="EMBL" id="MDT0444706.1"/>
    </source>
</evidence>
<dbReference type="EMBL" id="JAVREV010000010">
    <property type="protein sequence ID" value="MDT0444706.1"/>
    <property type="molecule type" value="Genomic_DNA"/>
</dbReference>
<keyword evidence="2" id="KW-1185">Reference proteome</keyword>
<dbReference type="CDD" id="cd09023">
    <property type="entry name" value="Aldose_epim_Ec_c4013"/>
    <property type="match status" value="1"/>
</dbReference>
<reference evidence="2" key="1">
    <citation type="submission" date="2023-07" db="EMBL/GenBank/DDBJ databases">
        <title>30 novel species of actinomycetes from the DSMZ collection.</title>
        <authorList>
            <person name="Nouioui I."/>
        </authorList>
    </citation>
    <scope>NUCLEOTIDE SEQUENCE [LARGE SCALE GENOMIC DNA]</scope>
    <source>
        <strain evidence="2">DSM 41886</strain>
    </source>
</reference>
<evidence type="ECO:0000313" key="2">
    <source>
        <dbReference type="Proteomes" id="UP001183615"/>
    </source>
</evidence>
<protein>
    <submittedName>
        <fullName evidence="1">Aldose 1-epimerase family protein</fullName>
    </submittedName>
</protein>
<dbReference type="RefSeq" id="WP_311618958.1">
    <property type="nucleotide sequence ID" value="NZ_JAVREV010000010.1"/>
</dbReference>
<accession>A0ABU2S7R1</accession>
<dbReference type="Gene3D" id="2.70.98.10">
    <property type="match status" value="1"/>
</dbReference>
<name>A0ABU2S7R1_9ACTN</name>
<sequence length="354" mass="39437">MRIAGRDLDRAALERRAGDLSAAGGIRAVVLDDGAERGIRALEFRTGGGLAFDVLVDRAMDLGTAEYRGHGFGWRSATGFRHPGLHEYGDENGLSLMRSFSGLLVTAGLDHTLFTAEVDASQYRYPHRATVWNGLHGRVAHTPARLHGYGERWTDDGRCVLWAEGEVRQAAVFAEHLRLTRRIEADLGGSEIRLTDTVRNAGFDPTPHMYLYHINVGWPLLDEGARWELPAARTLWRSDSVAEQGVSHLVMPAPLPGFVEQVYEHELVPDGAGRAQPRLVNERLGLFFELDYDTREFPAFFQWLHLREGAYAVGMEPSTHHVAGEEAARADGSMTFLAPGEERRYHTVFRIGEL</sequence>
<organism evidence="1 2">
    <name type="scientific">Streptomyces johnsoniae</name>
    <dbReference type="NCBI Taxonomy" id="3075532"/>
    <lineage>
        <taxon>Bacteria</taxon>
        <taxon>Bacillati</taxon>
        <taxon>Actinomycetota</taxon>
        <taxon>Actinomycetes</taxon>
        <taxon>Kitasatosporales</taxon>
        <taxon>Streptomycetaceae</taxon>
        <taxon>Streptomyces</taxon>
    </lineage>
</organism>
<gene>
    <name evidence="1" type="ORF">RM779_19180</name>
</gene>